<dbReference type="PANTHER" id="PTHR43327:SF31">
    <property type="entry name" value="HYPERSENSITIVE-INDUCED RESPONSE PROTEIN 2"/>
    <property type="match status" value="1"/>
</dbReference>
<dbReference type="InterPro" id="IPR050710">
    <property type="entry name" value="Band7/mec-2_domain"/>
</dbReference>
<comment type="caution">
    <text evidence="2">The sequence shown here is derived from an EMBL/GenBank/DDBJ whole genome shotgun (WGS) entry which is preliminary data.</text>
</comment>
<evidence type="ECO:0000313" key="2">
    <source>
        <dbReference type="EMBL" id="KAK9925131.1"/>
    </source>
</evidence>
<dbReference type="AlphaFoldDB" id="A0AAW1WML1"/>
<proteinExistence type="predicted"/>
<dbReference type="Proteomes" id="UP001457282">
    <property type="component" value="Unassembled WGS sequence"/>
</dbReference>
<dbReference type="GO" id="GO:0005739">
    <property type="term" value="C:mitochondrion"/>
    <property type="evidence" value="ECO:0007669"/>
    <property type="project" value="TreeGrafter"/>
</dbReference>
<feature type="domain" description="Band 7" evidence="1">
    <location>
        <begin position="5"/>
        <end position="165"/>
    </location>
</feature>
<dbReference type="InterPro" id="IPR036013">
    <property type="entry name" value="Band_7/SPFH_dom_sf"/>
</dbReference>
<organism evidence="2 3">
    <name type="scientific">Rubus argutus</name>
    <name type="common">Southern blackberry</name>
    <dbReference type="NCBI Taxonomy" id="59490"/>
    <lineage>
        <taxon>Eukaryota</taxon>
        <taxon>Viridiplantae</taxon>
        <taxon>Streptophyta</taxon>
        <taxon>Embryophyta</taxon>
        <taxon>Tracheophyta</taxon>
        <taxon>Spermatophyta</taxon>
        <taxon>Magnoliopsida</taxon>
        <taxon>eudicotyledons</taxon>
        <taxon>Gunneridae</taxon>
        <taxon>Pentapetalae</taxon>
        <taxon>rosids</taxon>
        <taxon>fabids</taxon>
        <taxon>Rosales</taxon>
        <taxon>Rosaceae</taxon>
        <taxon>Rosoideae</taxon>
        <taxon>Rosoideae incertae sedis</taxon>
        <taxon>Rubus</taxon>
    </lineage>
</organism>
<dbReference type="PANTHER" id="PTHR43327">
    <property type="entry name" value="STOMATIN-LIKE PROTEIN 2, MITOCHONDRIAL"/>
    <property type="match status" value="1"/>
</dbReference>
<gene>
    <name evidence="2" type="ORF">M0R45_033468</name>
</gene>
<dbReference type="Gene3D" id="3.30.479.30">
    <property type="entry name" value="Band 7 domain"/>
    <property type="match status" value="1"/>
</dbReference>
<dbReference type="Pfam" id="PF01145">
    <property type="entry name" value="Band_7"/>
    <property type="match status" value="1"/>
</dbReference>
<keyword evidence="3" id="KW-1185">Reference proteome</keyword>
<dbReference type="EMBL" id="JBEDUW010000006">
    <property type="protein sequence ID" value="KAK9925131.1"/>
    <property type="molecule type" value="Genomic_DNA"/>
</dbReference>
<evidence type="ECO:0000313" key="3">
    <source>
        <dbReference type="Proteomes" id="UP001457282"/>
    </source>
</evidence>
<accession>A0AAW1WML1</accession>
<dbReference type="SUPFAM" id="SSF117892">
    <property type="entry name" value="Band 7/SPFH domain"/>
    <property type="match status" value="1"/>
</dbReference>
<reference evidence="2 3" key="1">
    <citation type="journal article" date="2023" name="G3 (Bethesda)">
        <title>A chromosome-length genome assembly and annotation of blackberry (Rubus argutus, cv. 'Hillquist').</title>
        <authorList>
            <person name="Bruna T."/>
            <person name="Aryal R."/>
            <person name="Dudchenko O."/>
            <person name="Sargent D.J."/>
            <person name="Mead D."/>
            <person name="Buti M."/>
            <person name="Cavallini A."/>
            <person name="Hytonen T."/>
            <person name="Andres J."/>
            <person name="Pham M."/>
            <person name="Weisz D."/>
            <person name="Mascagni F."/>
            <person name="Usai G."/>
            <person name="Natali L."/>
            <person name="Bassil N."/>
            <person name="Fernandez G.E."/>
            <person name="Lomsadze A."/>
            <person name="Armour M."/>
            <person name="Olukolu B."/>
            <person name="Poorten T."/>
            <person name="Britton C."/>
            <person name="Davik J."/>
            <person name="Ashrafi H."/>
            <person name="Aiden E.L."/>
            <person name="Borodovsky M."/>
            <person name="Worthington M."/>
        </authorList>
    </citation>
    <scope>NUCLEOTIDE SEQUENCE [LARGE SCALE GENOMIC DNA]</scope>
    <source>
        <strain evidence="2">PI 553951</strain>
    </source>
</reference>
<sequence length="199" mass="22137">MGQVFGCVRVKQSKVAVREHFGKFDGVLQPGCHCLPWCFGYEVAGELSLRVQQIWLKSEAKTKDNVFVNVTTSVQFRPLPEKVEDAFYKLKNTTHQIQAYAYSAIRASIAKLELDAVFEQQNGIAKAVQDELEKSMAAYGFEMIETLIVQIVPDDCVKKAMNENAAAKDKHAIAHQRKVIEDGVKGSVIASSCLDVKVE</sequence>
<dbReference type="InterPro" id="IPR001107">
    <property type="entry name" value="Band_7"/>
</dbReference>
<protein>
    <recommendedName>
        <fullName evidence="1">Band 7 domain-containing protein</fullName>
    </recommendedName>
</protein>
<evidence type="ECO:0000259" key="1">
    <source>
        <dbReference type="SMART" id="SM00244"/>
    </source>
</evidence>
<dbReference type="SMART" id="SM00244">
    <property type="entry name" value="PHB"/>
    <property type="match status" value="1"/>
</dbReference>
<name>A0AAW1WML1_RUBAR</name>